<name>A0A0W0FQ27_MONRR</name>
<comment type="caution">
    <text evidence="1">The sequence shown here is derived from an EMBL/GenBank/DDBJ whole genome shotgun (WGS) entry which is preliminary data.</text>
</comment>
<accession>A0A0W0FQ27</accession>
<evidence type="ECO:0008006" key="3">
    <source>
        <dbReference type="Google" id="ProtNLM"/>
    </source>
</evidence>
<protein>
    <recommendedName>
        <fullName evidence="3">F-box domain-containing protein</fullName>
    </recommendedName>
</protein>
<gene>
    <name evidence="1" type="ORF">WG66_9103</name>
</gene>
<dbReference type="Proteomes" id="UP000054988">
    <property type="component" value="Unassembled WGS sequence"/>
</dbReference>
<dbReference type="AlphaFoldDB" id="A0A0W0FQ27"/>
<sequence>MSAISRFPPELIHYIIDNLRSNKETLMSVSLISSTWSSRARYHLFRDLGTFGASKSYESAITRFVELCNHEHSTLPTAGARSVAFVCSEHIPNATPFLVDALLRENLAGKLFWNIDELTLTCRSLSDWEHAVRLVRSGSFPRVRKLRMFWCFFGTESIAEMATIIGSLDCLESFYLHKPWLDRFVPEANDARFSIPSFPKTLRQLILIVHEHNRDTNMLPLFSECSTLEEITVDCQSGENVEDIRYFLENTTAIIRRMTLELGSSAHLCDDEESVVLLKRIIAAHASRLEEVVIQGYMDLLGYMFSPSTRRSADMGENVKRIVLKPDTLIGQECVDVFEDMVENDLFFRQLEKITLQLVVRCSEEDMEEAGWDSETGSVKLGSAPHREGKEKVEMALNLFGAKGCTRSLLHTLVRYQQIDH</sequence>
<evidence type="ECO:0000313" key="1">
    <source>
        <dbReference type="EMBL" id="KTB38325.1"/>
    </source>
</evidence>
<reference evidence="1 2" key="1">
    <citation type="submission" date="2015-12" db="EMBL/GenBank/DDBJ databases">
        <title>Draft genome sequence of Moniliophthora roreri, the causal agent of frosty pod rot of cacao.</title>
        <authorList>
            <person name="Aime M.C."/>
            <person name="Diaz-Valderrama J.R."/>
            <person name="Kijpornyongpan T."/>
            <person name="Phillips-Mora W."/>
        </authorList>
    </citation>
    <scope>NUCLEOTIDE SEQUENCE [LARGE SCALE GENOMIC DNA]</scope>
    <source>
        <strain evidence="1 2">MCA 2952</strain>
    </source>
</reference>
<proteinExistence type="predicted"/>
<evidence type="ECO:0000313" key="2">
    <source>
        <dbReference type="Proteomes" id="UP000054988"/>
    </source>
</evidence>
<organism evidence="1 2">
    <name type="scientific">Moniliophthora roreri</name>
    <name type="common">Frosty pod rot fungus</name>
    <name type="synonym">Monilia roreri</name>
    <dbReference type="NCBI Taxonomy" id="221103"/>
    <lineage>
        <taxon>Eukaryota</taxon>
        <taxon>Fungi</taxon>
        <taxon>Dikarya</taxon>
        <taxon>Basidiomycota</taxon>
        <taxon>Agaricomycotina</taxon>
        <taxon>Agaricomycetes</taxon>
        <taxon>Agaricomycetidae</taxon>
        <taxon>Agaricales</taxon>
        <taxon>Marasmiineae</taxon>
        <taxon>Marasmiaceae</taxon>
        <taxon>Moniliophthora</taxon>
    </lineage>
</organism>
<dbReference type="EMBL" id="LATX01001770">
    <property type="protein sequence ID" value="KTB38325.1"/>
    <property type="molecule type" value="Genomic_DNA"/>
</dbReference>